<reference evidence="2" key="1">
    <citation type="journal article" date="2019" name="Int. J. Syst. Evol. Microbiol.">
        <title>The Global Catalogue of Microorganisms (GCM) 10K type strain sequencing project: providing services to taxonomists for standard genome sequencing and annotation.</title>
        <authorList>
            <consortium name="The Broad Institute Genomics Platform"/>
            <consortium name="The Broad Institute Genome Sequencing Center for Infectious Disease"/>
            <person name="Wu L."/>
            <person name="Ma J."/>
        </authorList>
    </citation>
    <scope>NUCLEOTIDE SEQUENCE [LARGE SCALE GENOMIC DNA]</scope>
    <source>
        <strain evidence="2">KCTC 42224</strain>
    </source>
</reference>
<dbReference type="Pfam" id="PF23987">
    <property type="entry name" value="Phage_holin_10"/>
    <property type="match status" value="1"/>
</dbReference>
<comment type="caution">
    <text evidence="1">The sequence shown here is derived from an EMBL/GenBank/DDBJ whole genome shotgun (WGS) entry which is preliminary data.</text>
</comment>
<proteinExistence type="predicted"/>
<evidence type="ECO:0000313" key="1">
    <source>
        <dbReference type="EMBL" id="MFC3673011.1"/>
    </source>
</evidence>
<protein>
    <submittedName>
        <fullName evidence="1">Uncharacterized protein</fullName>
    </submittedName>
</protein>
<dbReference type="Proteomes" id="UP001595683">
    <property type="component" value="Unassembled WGS sequence"/>
</dbReference>
<dbReference type="InterPro" id="IPR058159">
    <property type="entry name" value="Phage_holin_10"/>
</dbReference>
<dbReference type="EMBL" id="JBHRYE010000030">
    <property type="protein sequence ID" value="MFC3673011.1"/>
    <property type="molecule type" value="Genomic_DNA"/>
</dbReference>
<evidence type="ECO:0000313" key="2">
    <source>
        <dbReference type="Proteomes" id="UP001595683"/>
    </source>
</evidence>
<sequence>MTNQPPLEIDASPRPYQVSVLIRQVLPPLVAFAVGRGWLANDSATLVAALAAIAVPILDGQRISLRRSRALIRLGAIVPDDVAVVR</sequence>
<accession>A0ABV7V834</accession>
<gene>
    <name evidence="1" type="ORF">ACFOOT_16455</name>
</gene>
<organism evidence="1 2">
    <name type="scientific">Novosphingobium pokkalii</name>
    <dbReference type="NCBI Taxonomy" id="1770194"/>
    <lineage>
        <taxon>Bacteria</taxon>
        <taxon>Pseudomonadati</taxon>
        <taxon>Pseudomonadota</taxon>
        <taxon>Alphaproteobacteria</taxon>
        <taxon>Sphingomonadales</taxon>
        <taxon>Sphingomonadaceae</taxon>
        <taxon>Novosphingobium</taxon>
    </lineage>
</organism>
<name>A0ABV7V834_9SPHN</name>
<dbReference type="RefSeq" id="WP_191325096.1">
    <property type="nucleotide sequence ID" value="NZ_BMZP01000014.1"/>
</dbReference>
<keyword evidence="2" id="KW-1185">Reference proteome</keyword>